<organism evidence="1 2">
    <name type="scientific">Dryococelus australis</name>
    <dbReference type="NCBI Taxonomy" id="614101"/>
    <lineage>
        <taxon>Eukaryota</taxon>
        <taxon>Metazoa</taxon>
        <taxon>Ecdysozoa</taxon>
        <taxon>Arthropoda</taxon>
        <taxon>Hexapoda</taxon>
        <taxon>Insecta</taxon>
        <taxon>Pterygota</taxon>
        <taxon>Neoptera</taxon>
        <taxon>Polyneoptera</taxon>
        <taxon>Phasmatodea</taxon>
        <taxon>Verophasmatodea</taxon>
        <taxon>Anareolatae</taxon>
        <taxon>Phasmatidae</taxon>
        <taxon>Eurycanthinae</taxon>
        <taxon>Dryococelus</taxon>
    </lineage>
</organism>
<name>A0ABQ9IGL1_9NEOP</name>
<accession>A0ABQ9IGL1</accession>
<proteinExistence type="predicted"/>
<dbReference type="Gene3D" id="3.10.10.10">
    <property type="entry name" value="HIV Type 1 Reverse Transcriptase, subunit A, domain 1"/>
    <property type="match status" value="1"/>
</dbReference>
<sequence length="61" mass="7116">MDKSEYVSTLQLSTQVPKQSVQSYQSFLKLDTNSGYWQVLLAEESKPLTMLITQFGRFYFN</sequence>
<dbReference type="Proteomes" id="UP001159363">
    <property type="component" value="Chromosome 1"/>
</dbReference>
<evidence type="ECO:0000313" key="2">
    <source>
        <dbReference type="Proteomes" id="UP001159363"/>
    </source>
</evidence>
<protein>
    <submittedName>
        <fullName evidence="1">Uncharacterized protein</fullName>
    </submittedName>
</protein>
<dbReference type="SUPFAM" id="SSF56672">
    <property type="entry name" value="DNA/RNA polymerases"/>
    <property type="match status" value="1"/>
</dbReference>
<evidence type="ECO:0000313" key="1">
    <source>
        <dbReference type="EMBL" id="KAJ8895784.1"/>
    </source>
</evidence>
<dbReference type="EMBL" id="JARBHB010000001">
    <property type="protein sequence ID" value="KAJ8895784.1"/>
    <property type="molecule type" value="Genomic_DNA"/>
</dbReference>
<dbReference type="Gene3D" id="3.30.70.270">
    <property type="match status" value="1"/>
</dbReference>
<dbReference type="InterPro" id="IPR043502">
    <property type="entry name" value="DNA/RNA_pol_sf"/>
</dbReference>
<reference evidence="1 2" key="1">
    <citation type="submission" date="2023-02" db="EMBL/GenBank/DDBJ databases">
        <title>LHISI_Scaffold_Assembly.</title>
        <authorList>
            <person name="Stuart O.P."/>
            <person name="Cleave R."/>
            <person name="Magrath M.J.L."/>
            <person name="Mikheyev A.S."/>
        </authorList>
    </citation>
    <scope>NUCLEOTIDE SEQUENCE [LARGE SCALE GENOMIC DNA]</scope>
    <source>
        <strain evidence="1">Daus_M_001</strain>
        <tissue evidence="1">Leg muscle</tissue>
    </source>
</reference>
<keyword evidence="2" id="KW-1185">Reference proteome</keyword>
<dbReference type="InterPro" id="IPR043128">
    <property type="entry name" value="Rev_trsase/Diguanyl_cyclase"/>
</dbReference>
<comment type="caution">
    <text evidence="1">The sequence shown here is derived from an EMBL/GenBank/DDBJ whole genome shotgun (WGS) entry which is preliminary data.</text>
</comment>
<gene>
    <name evidence="1" type="ORF">PR048_001122</name>
</gene>